<feature type="binding site" evidence="6">
    <location>
        <position position="109"/>
    </location>
    <ligand>
        <name>ATP</name>
        <dbReference type="ChEBI" id="CHEBI:30616"/>
    </ligand>
</feature>
<dbReference type="Pfam" id="PF13374">
    <property type="entry name" value="TPR_10"/>
    <property type="match status" value="1"/>
</dbReference>
<dbReference type="Pfam" id="PF13424">
    <property type="entry name" value="TPR_12"/>
    <property type="match status" value="3"/>
</dbReference>
<keyword evidence="10" id="KW-1185">Reference proteome</keyword>
<dbReference type="PROSITE" id="PS50005">
    <property type="entry name" value="TPR"/>
    <property type="match status" value="1"/>
</dbReference>
<sequence length="951" mass="103090">MSGLPGDPSLTAALALLRRALDLDTPEERAAFLDQRCAGQPALRTRVQAMLEGCVAQIDAPPPDETRDALIGSLLGPFRVIERIGRGGTGVIYRGLREEADFAQEVAIKLIRRGFDFDDVQARFLRERRILARLSHPNLARFIDGGLSPDRRPWLALEFVRGTTLTRWCDARRLGVRARIALFLDVCAAVQHAHTHLVVHRDLKPGNVLVDQTGAVRLLDFGIAGLLGEDETDTAAAPTTIGQRRAFTPEYAAPEQFGGGGAGVAVDVYALGVIAFELVSGALPYPLDRGNLIATERIVREMPPQTLLAALAREDAPPVPAASAALQRLEARGETPASYRRAVRGDLTRILEKALAKEPADRYASVDAFATDLRQWLAGAPVRVSGNGMGYRMATFIRRHRLPVALAGMALVLLLAGLGGMLWKSRQAVRAAERANSIQAFLLSVFDSSAPGGAADRVPSTRELLARGVERVQAEMKDQPALRADLLTTFGRIHNQLNLFVEAEPLLRQAHDLQQAAGGTDPTRAADTLYQLARSVKELRRYAEARALLDQALVRVPAHASLQQVDIRVLRGIVLAQDGAPDVGAEELREALALLQQVENPPGKKTASVLDDFGFVLTQGKHFDEAVRVYRQALALERTVYGEVHADIGMTLSNLGACLLAMGRLDEAGQAMREAVAVDAKVYGTPHRVHAVHLANLASVLLRKGDTAEATELFRESLRLRVALYGENDPEAGKAMSNLGGALVQLERYDEASTVLDRAATLLAAGEGDWRYWQANVQTNRARAERGAGRLDQAEAAARQALTLREALGGTPGEEWFNSRAVLGAVWLDTGRAAEARDLFAASLAESRRLFPPDHPSLAQRHLALAEADVALGALDEARTHYEESLRIGLASAGEHALYVIQARLGLAETLQRLHDTAGSLRQREAVVEAVARLPEGHSLKRRASRLAAVR</sequence>
<dbReference type="STRING" id="1300342.I596_2833"/>
<keyword evidence="3 9" id="KW-0418">Kinase</keyword>
<dbReference type="KEGG" id="dko:I596_2833"/>
<name>A0A160DW56_9GAMM</name>
<feature type="domain" description="Protein kinase" evidence="8">
    <location>
        <begin position="78"/>
        <end position="377"/>
    </location>
</feature>
<keyword evidence="1" id="KW-0808">Transferase</keyword>
<dbReference type="EMBL" id="CP015249">
    <property type="protein sequence ID" value="ANB18827.1"/>
    <property type="molecule type" value="Genomic_DNA"/>
</dbReference>
<dbReference type="PROSITE" id="PS00108">
    <property type="entry name" value="PROTEIN_KINASE_ST"/>
    <property type="match status" value="1"/>
</dbReference>
<dbReference type="PANTHER" id="PTHR43289">
    <property type="entry name" value="MITOGEN-ACTIVATED PROTEIN KINASE KINASE KINASE 20-RELATED"/>
    <property type="match status" value="1"/>
</dbReference>
<dbReference type="Gene3D" id="3.30.200.20">
    <property type="entry name" value="Phosphorylase Kinase, domain 1"/>
    <property type="match status" value="1"/>
</dbReference>
<protein>
    <submittedName>
        <fullName evidence="9">TPR repeat-containing serine/threonine protein kinase</fullName>
    </submittedName>
</protein>
<dbReference type="Gene3D" id="1.25.40.10">
    <property type="entry name" value="Tetratricopeptide repeat domain"/>
    <property type="match status" value="3"/>
</dbReference>
<dbReference type="SMART" id="SM00028">
    <property type="entry name" value="TPR"/>
    <property type="match status" value="8"/>
</dbReference>
<evidence type="ECO:0000259" key="8">
    <source>
        <dbReference type="PROSITE" id="PS50011"/>
    </source>
</evidence>
<keyword evidence="4 6" id="KW-0067">ATP-binding</keyword>
<dbReference type="SUPFAM" id="SSF56112">
    <property type="entry name" value="Protein kinase-like (PK-like)"/>
    <property type="match status" value="1"/>
</dbReference>
<keyword evidence="7" id="KW-1133">Transmembrane helix</keyword>
<dbReference type="PANTHER" id="PTHR43289:SF34">
    <property type="entry name" value="SERINE_THREONINE-PROTEIN KINASE YBDM-RELATED"/>
    <property type="match status" value="1"/>
</dbReference>
<dbReference type="SMART" id="SM00220">
    <property type="entry name" value="S_TKc"/>
    <property type="match status" value="1"/>
</dbReference>
<keyword evidence="5" id="KW-0802">TPR repeat</keyword>
<keyword evidence="2 6" id="KW-0547">Nucleotide-binding</keyword>
<dbReference type="GO" id="GO:0004674">
    <property type="term" value="F:protein serine/threonine kinase activity"/>
    <property type="evidence" value="ECO:0007669"/>
    <property type="project" value="UniProtKB-KW"/>
</dbReference>
<evidence type="ECO:0000256" key="2">
    <source>
        <dbReference type="ARBA" id="ARBA00022741"/>
    </source>
</evidence>
<accession>A0A160DW56</accession>
<feature type="transmembrane region" description="Helical" evidence="7">
    <location>
        <begin position="402"/>
        <end position="423"/>
    </location>
</feature>
<gene>
    <name evidence="9" type="ORF">I596_2833</name>
</gene>
<dbReference type="InterPro" id="IPR019734">
    <property type="entry name" value="TPR_rpt"/>
</dbReference>
<reference evidence="9 10" key="1">
    <citation type="submission" date="2016-04" db="EMBL/GenBank/DDBJ databases">
        <title>Complete genome sequence of Dokdonella koreensis DS-123T.</title>
        <authorList>
            <person name="Kim J.F."/>
            <person name="Lee H."/>
            <person name="Kwak M.-J."/>
        </authorList>
    </citation>
    <scope>NUCLEOTIDE SEQUENCE [LARGE SCALE GENOMIC DNA]</scope>
    <source>
        <strain evidence="9 10">DS-123</strain>
    </source>
</reference>
<proteinExistence type="predicted"/>
<dbReference type="GO" id="GO:0005524">
    <property type="term" value="F:ATP binding"/>
    <property type="evidence" value="ECO:0007669"/>
    <property type="project" value="UniProtKB-UniRule"/>
</dbReference>
<dbReference type="RefSeq" id="WP_067648843.1">
    <property type="nucleotide sequence ID" value="NZ_CP015249.1"/>
</dbReference>
<dbReference type="InterPro" id="IPR011990">
    <property type="entry name" value="TPR-like_helical_dom_sf"/>
</dbReference>
<dbReference type="InterPro" id="IPR000719">
    <property type="entry name" value="Prot_kinase_dom"/>
</dbReference>
<dbReference type="InterPro" id="IPR011009">
    <property type="entry name" value="Kinase-like_dom_sf"/>
</dbReference>
<organism evidence="9 10">
    <name type="scientific">Dokdonella koreensis DS-123</name>
    <dbReference type="NCBI Taxonomy" id="1300342"/>
    <lineage>
        <taxon>Bacteria</taxon>
        <taxon>Pseudomonadati</taxon>
        <taxon>Pseudomonadota</taxon>
        <taxon>Gammaproteobacteria</taxon>
        <taxon>Lysobacterales</taxon>
        <taxon>Rhodanobacteraceae</taxon>
        <taxon>Dokdonella</taxon>
    </lineage>
</organism>
<dbReference type="Pfam" id="PF00069">
    <property type="entry name" value="Pkinase"/>
    <property type="match status" value="1"/>
</dbReference>
<evidence type="ECO:0000313" key="10">
    <source>
        <dbReference type="Proteomes" id="UP000076830"/>
    </source>
</evidence>
<dbReference type="Gene3D" id="1.10.510.10">
    <property type="entry name" value="Transferase(Phosphotransferase) domain 1"/>
    <property type="match status" value="1"/>
</dbReference>
<keyword evidence="7" id="KW-0812">Transmembrane</keyword>
<dbReference type="CDD" id="cd14014">
    <property type="entry name" value="STKc_PknB_like"/>
    <property type="match status" value="1"/>
</dbReference>
<evidence type="ECO:0000256" key="1">
    <source>
        <dbReference type="ARBA" id="ARBA00022679"/>
    </source>
</evidence>
<evidence type="ECO:0000313" key="9">
    <source>
        <dbReference type="EMBL" id="ANB18827.1"/>
    </source>
</evidence>
<dbReference type="InterPro" id="IPR017441">
    <property type="entry name" value="Protein_kinase_ATP_BS"/>
</dbReference>
<dbReference type="SUPFAM" id="SSF48452">
    <property type="entry name" value="TPR-like"/>
    <property type="match status" value="3"/>
</dbReference>
<dbReference type="Proteomes" id="UP000076830">
    <property type="component" value="Chromosome"/>
</dbReference>
<dbReference type="AlphaFoldDB" id="A0A160DW56"/>
<evidence type="ECO:0000256" key="6">
    <source>
        <dbReference type="PROSITE-ProRule" id="PRU10141"/>
    </source>
</evidence>
<evidence type="ECO:0000256" key="7">
    <source>
        <dbReference type="SAM" id="Phobius"/>
    </source>
</evidence>
<feature type="repeat" description="TPR" evidence="5">
    <location>
        <begin position="607"/>
        <end position="640"/>
    </location>
</feature>
<dbReference type="PROSITE" id="PS50011">
    <property type="entry name" value="PROTEIN_KINASE_DOM"/>
    <property type="match status" value="1"/>
</dbReference>
<evidence type="ECO:0000256" key="4">
    <source>
        <dbReference type="ARBA" id="ARBA00022840"/>
    </source>
</evidence>
<dbReference type="InterPro" id="IPR008271">
    <property type="entry name" value="Ser/Thr_kinase_AS"/>
</dbReference>
<dbReference type="PROSITE" id="PS00107">
    <property type="entry name" value="PROTEIN_KINASE_ATP"/>
    <property type="match status" value="1"/>
</dbReference>
<evidence type="ECO:0000256" key="5">
    <source>
        <dbReference type="PROSITE-ProRule" id="PRU00339"/>
    </source>
</evidence>
<keyword evidence="7" id="KW-0472">Membrane</keyword>
<keyword evidence="9" id="KW-0723">Serine/threonine-protein kinase</keyword>
<evidence type="ECO:0000256" key="3">
    <source>
        <dbReference type="ARBA" id="ARBA00022777"/>
    </source>
</evidence>